<name>A0ABQ4IJF8_9ACTN</name>
<evidence type="ECO:0000313" key="3">
    <source>
        <dbReference type="Proteomes" id="UP000647860"/>
    </source>
</evidence>
<sequence>MYKGHFGDQNCKIAGQGWARQGWAGLDRAGRGGAGSGWAGRGRVGQGGAGPGRAGRAG</sequence>
<reference evidence="2 3" key="1">
    <citation type="submission" date="2021-01" db="EMBL/GenBank/DDBJ databases">
        <title>Whole genome shotgun sequence of Verrucosispora gifhornensis NBRC 16317.</title>
        <authorList>
            <person name="Komaki H."/>
            <person name="Tamura T."/>
        </authorList>
    </citation>
    <scope>NUCLEOTIDE SEQUENCE [LARGE SCALE GENOMIC DNA]</scope>
    <source>
        <strain evidence="2 3">NBRC 16317</strain>
    </source>
</reference>
<evidence type="ECO:0000256" key="1">
    <source>
        <dbReference type="SAM" id="MobiDB-lite"/>
    </source>
</evidence>
<dbReference type="Proteomes" id="UP000647860">
    <property type="component" value="Unassembled WGS sequence"/>
</dbReference>
<organism evidence="2 3">
    <name type="scientific">Micromonospora gifhornensis</name>
    <dbReference type="NCBI Taxonomy" id="84594"/>
    <lineage>
        <taxon>Bacteria</taxon>
        <taxon>Bacillati</taxon>
        <taxon>Actinomycetota</taxon>
        <taxon>Actinomycetes</taxon>
        <taxon>Micromonosporales</taxon>
        <taxon>Micromonosporaceae</taxon>
        <taxon>Micromonospora</taxon>
    </lineage>
</organism>
<accession>A0ABQ4IJF8</accession>
<proteinExistence type="predicted"/>
<keyword evidence="3" id="KW-1185">Reference proteome</keyword>
<comment type="caution">
    <text evidence="2">The sequence shown here is derived from an EMBL/GenBank/DDBJ whole genome shotgun (WGS) entry which is preliminary data.</text>
</comment>
<dbReference type="EMBL" id="BOPA01000033">
    <property type="protein sequence ID" value="GIJ17853.1"/>
    <property type="molecule type" value="Genomic_DNA"/>
</dbReference>
<evidence type="ECO:0000313" key="2">
    <source>
        <dbReference type="EMBL" id="GIJ17853.1"/>
    </source>
</evidence>
<feature type="region of interest" description="Disordered" evidence="1">
    <location>
        <begin position="29"/>
        <end position="58"/>
    </location>
</feature>
<dbReference type="RefSeq" id="WP_204292276.1">
    <property type="nucleotide sequence ID" value="NZ_BAAAGZ010000020.1"/>
</dbReference>
<feature type="compositionally biased region" description="Gly residues" evidence="1">
    <location>
        <begin position="31"/>
        <end position="58"/>
    </location>
</feature>
<protein>
    <submittedName>
        <fullName evidence="2">Uncharacterized protein</fullName>
    </submittedName>
</protein>
<gene>
    <name evidence="2" type="ORF">Vgi01_45370</name>
</gene>